<dbReference type="EMBL" id="JANPWB010000005">
    <property type="protein sequence ID" value="KAJ1188620.1"/>
    <property type="molecule type" value="Genomic_DNA"/>
</dbReference>
<evidence type="ECO:0000313" key="3">
    <source>
        <dbReference type="Proteomes" id="UP001066276"/>
    </source>
</evidence>
<reference evidence="2" key="1">
    <citation type="journal article" date="2022" name="bioRxiv">
        <title>Sequencing and chromosome-scale assembly of the giantPleurodeles waltlgenome.</title>
        <authorList>
            <person name="Brown T."/>
            <person name="Elewa A."/>
            <person name="Iarovenko S."/>
            <person name="Subramanian E."/>
            <person name="Araus A.J."/>
            <person name="Petzold A."/>
            <person name="Susuki M."/>
            <person name="Suzuki K.-i.T."/>
            <person name="Hayashi T."/>
            <person name="Toyoda A."/>
            <person name="Oliveira C."/>
            <person name="Osipova E."/>
            <person name="Leigh N.D."/>
            <person name="Simon A."/>
            <person name="Yun M.H."/>
        </authorList>
    </citation>
    <scope>NUCLEOTIDE SEQUENCE</scope>
    <source>
        <strain evidence="2">20211129_DDA</strain>
        <tissue evidence="2">Liver</tissue>
    </source>
</reference>
<accession>A0AAV7UHW6</accession>
<proteinExistence type="predicted"/>
<gene>
    <name evidence="2" type="ORF">NDU88_005379</name>
</gene>
<evidence type="ECO:0000256" key="1">
    <source>
        <dbReference type="SAM" id="MobiDB-lite"/>
    </source>
</evidence>
<dbReference type="Proteomes" id="UP001066276">
    <property type="component" value="Chromosome 3_1"/>
</dbReference>
<keyword evidence="3" id="KW-1185">Reference proteome</keyword>
<dbReference type="AlphaFoldDB" id="A0AAV7UHW6"/>
<sequence>MEVPPGALISSPTSYGKRRGSRGAENIKVKNLVRPGTGFPIGELETGEATEEGERGEDRVNEGNREEKT</sequence>
<organism evidence="2 3">
    <name type="scientific">Pleurodeles waltl</name>
    <name type="common">Iberian ribbed newt</name>
    <dbReference type="NCBI Taxonomy" id="8319"/>
    <lineage>
        <taxon>Eukaryota</taxon>
        <taxon>Metazoa</taxon>
        <taxon>Chordata</taxon>
        <taxon>Craniata</taxon>
        <taxon>Vertebrata</taxon>
        <taxon>Euteleostomi</taxon>
        <taxon>Amphibia</taxon>
        <taxon>Batrachia</taxon>
        <taxon>Caudata</taxon>
        <taxon>Salamandroidea</taxon>
        <taxon>Salamandridae</taxon>
        <taxon>Pleurodelinae</taxon>
        <taxon>Pleurodeles</taxon>
    </lineage>
</organism>
<feature type="region of interest" description="Disordered" evidence="1">
    <location>
        <begin position="35"/>
        <end position="69"/>
    </location>
</feature>
<feature type="region of interest" description="Disordered" evidence="1">
    <location>
        <begin position="1"/>
        <end position="23"/>
    </location>
</feature>
<comment type="caution">
    <text evidence="2">The sequence shown here is derived from an EMBL/GenBank/DDBJ whole genome shotgun (WGS) entry which is preliminary data.</text>
</comment>
<feature type="compositionally biased region" description="Basic and acidic residues" evidence="1">
    <location>
        <begin position="52"/>
        <end position="69"/>
    </location>
</feature>
<name>A0AAV7UHW6_PLEWA</name>
<evidence type="ECO:0000313" key="2">
    <source>
        <dbReference type="EMBL" id="KAJ1188620.1"/>
    </source>
</evidence>
<protein>
    <submittedName>
        <fullName evidence="2">Uncharacterized protein</fullName>
    </submittedName>
</protein>